<dbReference type="EMBL" id="CP019288">
    <property type="protein sequence ID" value="QHI39280.1"/>
    <property type="molecule type" value="Genomic_DNA"/>
</dbReference>
<dbReference type="Proteomes" id="UP000464657">
    <property type="component" value="Chromosome"/>
</dbReference>
<evidence type="ECO:0000313" key="2">
    <source>
        <dbReference type="Proteomes" id="UP000464657"/>
    </source>
</evidence>
<gene>
    <name evidence="1" type="ORF">IMCC3317_46900</name>
</gene>
<evidence type="ECO:0000313" key="1">
    <source>
        <dbReference type="EMBL" id="QHI39280.1"/>
    </source>
</evidence>
<dbReference type="RefSeq" id="WP_160131764.1">
    <property type="nucleotide sequence ID" value="NZ_CP019288.1"/>
</dbReference>
<protein>
    <submittedName>
        <fullName evidence="1">Uncharacterized protein</fullName>
    </submittedName>
</protein>
<sequence>MCLLFLENPFIIFSFNEILKNEYVIEYNLTGQRQFSDPKIYDAGGDLNKRWYVYYSYRDPETGKLKRQPAIYKGANRFKTKCEHLEILMAFKSALKNLLSQGYSPYENYKVTEAKIEKLEKAKTTELEK</sequence>
<dbReference type="OrthoDB" id="9806835at2"/>
<accession>A0A7L4ZSA8</accession>
<dbReference type="KEGG" id="kan:IMCC3317_46900"/>
<dbReference type="AlphaFoldDB" id="A0A7L4ZSA8"/>
<name>A0A7L4ZSA8_9FLAO</name>
<proteinExistence type="predicted"/>
<keyword evidence="2" id="KW-1185">Reference proteome</keyword>
<reference evidence="1 2" key="1">
    <citation type="journal article" date="2013" name="Int. J. Syst. Evol. Microbiol.">
        <title>Kordia antarctica sp. nov., isolated from Antarctic seawater.</title>
        <authorList>
            <person name="Baek K."/>
            <person name="Choi A."/>
            <person name="Kang I."/>
            <person name="Lee K."/>
            <person name="Cho J.C."/>
        </authorList>
    </citation>
    <scope>NUCLEOTIDE SEQUENCE [LARGE SCALE GENOMIC DNA]</scope>
    <source>
        <strain evidence="1 2">IMCC3317</strain>
    </source>
</reference>
<organism evidence="1 2">
    <name type="scientific">Kordia antarctica</name>
    <dbReference type="NCBI Taxonomy" id="1218801"/>
    <lineage>
        <taxon>Bacteria</taxon>
        <taxon>Pseudomonadati</taxon>
        <taxon>Bacteroidota</taxon>
        <taxon>Flavobacteriia</taxon>
        <taxon>Flavobacteriales</taxon>
        <taxon>Flavobacteriaceae</taxon>
        <taxon>Kordia</taxon>
    </lineage>
</organism>